<sequence>MESMKRSPTFLVGTVQQKDILGEFQKREQHYTEEYSKNKPLCFSARAFQQPHPAKVRMGYKDADATLTSPMLLGVCDGVSQLEEFQMDPSLLPNELLRTCEELAMLQLMPDTNIAPQDQYRGPISLLKEAYQETTSYGSTTVLLAALDNSTRIHGKLHPMIAVLSIGDCELLMLRRTNGRQSELEAVFHTEMQRIDYNVQTPLQLARVDERIDEEFDESIALELVGSSCPGQPPPTARAVSTEGRTYNMLKGFAFKILAPKDITGVLNMIGVHPAVAADNIDRPSADNAMAFFNALAEFAYDMDSQQVKAQMPAVTPHPEIYDEAMDFLTIFKLSRQLAMINLVDDFNFKDFWDPVPKRFRALLSGMINFCRYKEAKVVVITGMKEDVQALDSTRLEMVDKLNQVDAELSAAQERHNAELQDMWTAENEAAEAKAINDKLTRQRNSADRVVEDAERKRTSVKERVRQGEQRIEQLREQVTALQSQIAESPEGLEKEIEELKSGVCQLKAVLEEKANQRRAHSQRDQVVCRLLRHLESYKDELTRVGSVAANAENAKQRAAAAREDLANLRQSLEATKQDGTELEQSLKSVVADNERAKQVHAERMEQLEVRRQAALQQHQELQAKRSEEQRQLHQLQSQRLELEAEVAAIRRAHAAEMGELRVMWKAVIDKAESYNLSLDALFHEHCIVFCVVKIFVNASSQLLSGVIEKGSAVHCVSAYEGDVLILGSDGVFDNLFLDEIVEICNEILPAPTANHFSPMPAQYLSQAAQRIVKESHAKSDCVNGQFLDTPIGKGGKVDDTSVVVGEIIEWTEAHTQIWSEVRRNRRWKDVISCGGLQCGMGPRHPCSCEGEDDERSRFRGRSEDASEDGSSDEEEGVCSIA</sequence>
<keyword evidence="7" id="KW-0131">Cell cycle</keyword>
<keyword evidence="6 9" id="KW-0175">Coiled coil</keyword>
<evidence type="ECO:0000256" key="1">
    <source>
        <dbReference type="ARBA" id="ARBA00004584"/>
    </source>
</evidence>
<evidence type="ECO:0000256" key="3">
    <source>
        <dbReference type="ARBA" id="ARBA00022454"/>
    </source>
</evidence>
<keyword evidence="8" id="KW-0137">Centromere</keyword>
<name>A0A812Q215_9DINO</name>
<evidence type="ECO:0000256" key="2">
    <source>
        <dbReference type="ARBA" id="ARBA00005498"/>
    </source>
</evidence>
<dbReference type="PANTHER" id="PTHR12320:SF1">
    <property type="entry name" value="PROTEIN PHOSPHATASE PTC7 HOMOLOG"/>
    <property type="match status" value="1"/>
</dbReference>
<comment type="similarity">
    <text evidence="2">Belongs to the NUF2 family.</text>
</comment>
<dbReference type="PANTHER" id="PTHR12320">
    <property type="entry name" value="PROTEIN PHOSPHATASE 2C"/>
    <property type="match status" value="1"/>
</dbReference>
<proteinExistence type="inferred from homology"/>
<dbReference type="Gene3D" id="3.60.40.10">
    <property type="entry name" value="PPM-type phosphatase domain"/>
    <property type="match status" value="1"/>
</dbReference>
<dbReference type="InterPro" id="IPR038275">
    <property type="entry name" value="Nuf2_N_sf"/>
</dbReference>
<evidence type="ECO:0000256" key="8">
    <source>
        <dbReference type="ARBA" id="ARBA00023328"/>
    </source>
</evidence>
<keyword evidence="3" id="KW-0158">Chromosome</keyword>
<evidence type="ECO:0000256" key="4">
    <source>
        <dbReference type="ARBA" id="ARBA00022618"/>
    </source>
</evidence>
<dbReference type="InterPro" id="IPR039123">
    <property type="entry name" value="PPTC7"/>
</dbReference>
<reference evidence="12" key="1">
    <citation type="submission" date="2021-02" db="EMBL/GenBank/DDBJ databases">
        <authorList>
            <person name="Dougan E. K."/>
            <person name="Rhodes N."/>
            <person name="Thang M."/>
            <person name="Chan C."/>
        </authorList>
    </citation>
    <scope>NUCLEOTIDE SEQUENCE</scope>
</reference>
<accession>A0A812Q215</accession>
<dbReference type="AlphaFoldDB" id="A0A812Q215"/>
<evidence type="ECO:0000256" key="7">
    <source>
        <dbReference type="ARBA" id="ARBA00023306"/>
    </source>
</evidence>
<feature type="compositionally biased region" description="Acidic residues" evidence="10">
    <location>
        <begin position="866"/>
        <end position="882"/>
    </location>
</feature>
<feature type="coiled-coil region" evidence="9">
    <location>
        <begin position="549"/>
        <end position="653"/>
    </location>
</feature>
<feature type="coiled-coil region" evidence="9">
    <location>
        <begin position="402"/>
        <end position="485"/>
    </location>
</feature>
<dbReference type="GO" id="GO:0051301">
    <property type="term" value="P:cell division"/>
    <property type="evidence" value="ECO:0007669"/>
    <property type="project" value="UniProtKB-KW"/>
</dbReference>
<organism evidence="12 13">
    <name type="scientific">Symbiodinium necroappetens</name>
    <dbReference type="NCBI Taxonomy" id="1628268"/>
    <lineage>
        <taxon>Eukaryota</taxon>
        <taxon>Sar</taxon>
        <taxon>Alveolata</taxon>
        <taxon>Dinophyceae</taxon>
        <taxon>Suessiales</taxon>
        <taxon>Symbiodiniaceae</taxon>
        <taxon>Symbiodinium</taxon>
    </lineage>
</organism>
<keyword evidence="5" id="KW-0498">Mitosis</keyword>
<evidence type="ECO:0000256" key="6">
    <source>
        <dbReference type="ARBA" id="ARBA00023054"/>
    </source>
</evidence>
<dbReference type="InterPro" id="IPR036457">
    <property type="entry name" value="PPM-type-like_dom_sf"/>
</dbReference>
<gene>
    <name evidence="12" type="primary">NUF2</name>
    <name evidence="12" type="ORF">SNEC2469_LOCUS9960</name>
</gene>
<evidence type="ECO:0000256" key="5">
    <source>
        <dbReference type="ARBA" id="ARBA00022776"/>
    </source>
</evidence>
<dbReference type="Proteomes" id="UP000601435">
    <property type="component" value="Unassembled WGS sequence"/>
</dbReference>
<evidence type="ECO:0000313" key="13">
    <source>
        <dbReference type="Proteomes" id="UP000601435"/>
    </source>
</evidence>
<comment type="subcellular location">
    <subcellularLocation>
        <location evidence="1">Chromosome</location>
        <location evidence="1">Centromere</location>
    </subcellularLocation>
</comment>
<dbReference type="SUPFAM" id="SSF81606">
    <property type="entry name" value="PP2C-like"/>
    <property type="match status" value="2"/>
</dbReference>
<keyword evidence="4" id="KW-0132">Cell division</keyword>
<keyword evidence="13" id="KW-1185">Reference proteome</keyword>
<dbReference type="InterPro" id="IPR005549">
    <property type="entry name" value="Kinetochore_Nuf2_N"/>
</dbReference>
<comment type="caution">
    <text evidence="12">The sequence shown here is derived from an EMBL/GenBank/DDBJ whole genome shotgun (WGS) entry which is preliminary data.</text>
</comment>
<dbReference type="GO" id="GO:0031262">
    <property type="term" value="C:Ndc80 complex"/>
    <property type="evidence" value="ECO:0007669"/>
    <property type="project" value="InterPro"/>
</dbReference>
<protein>
    <submittedName>
        <fullName evidence="12">NUF2 protein</fullName>
    </submittedName>
</protein>
<feature type="region of interest" description="Disordered" evidence="10">
    <location>
        <begin position="845"/>
        <end position="882"/>
    </location>
</feature>
<dbReference type="EMBL" id="CAJNJA010015920">
    <property type="protein sequence ID" value="CAE7370724.1"/>
    <property type="molecule type" value="Genomic_DNA"/>
</dbReference>
<dbReference type="OrthoDB" id="10266364at2759"/>
<evidence type="ECO:0000313" key="12">
    <source>
        <dbReference type="EMBL" id="CAE7370724.1"/>
    </source>
</evidence>
<evidence type="ECO:0000256" key="10">
    <source>
        <dbReference type="SAM" id="MobiDB-lite"/>
    </source>
</evidence>
<feature type="compositionally biased region" description="Basic and acidic residues" evidence="10">
    <location>
        <begin position="855"/>
        <end position="865"/>
    </location>
</feature>
<evidence type="ECO:0000259" key="11">
    <source>
        <dbReference type="Pfam" id="PF03800"/>
    </source>
</evidence>
<dbReference type="Gene3D" id="1.10.418.60">
    <property type="entry name" value="Ncd80 complex, Nuf2 subunit"/>
    <property type="match status" value="1"/>
</dbReference>
<dbReference type="Pfam" id="PF03800">
    <property type="entry name" value="Nuf2"/>
    <property type="match status" value="1"/>
</dbReference>
<evidence type="ECO:0000256" key="9">
    <source>
        <dbReference type="SAM" id="Coils"/>
    </source>
</evidence>
<feature type="domain" description="Kinetochore protein Nuf2 N-terminal" evidence="11">
    <location>
        <begin position="253"/>
        <end position="383"/>
    </location>
</feature>
<dbReference type="GO" id="GO:0004722">
    <property type="term" value="F:protein serine/threonine phosphatase activity"/>
    <property type="evidence" value="ECO:0007669"/>
    <property type="project" value="TreeGrafter"/>
</dbReference>